<dbReference type="Proteomes" id="UP000887579">
    <property type="component" value="Unplaced"/>
</dbReference>
<evidence type="ECO:0000313" key="1">
    <source>
        <dbReference type="Proteomes" id="UP000887579"/>
    </source>
</evidence>
<accession>A0AC34GHA0</accession>
<name>A0AC34GHA0_9BILA</name>
<proteinExistence type="predicted"/>
<evidence type="ECO:0000313" key="2">
    <source>
        <dbReference type="WBParaSite" id="ES5_v2.g28956.t1"/>
    </source>
</evidence>
<dbReference type="WBParaSite" id="ES5_v2.g28956.t1">
    <property type="protein sequence ID" value="ES5_v2.g28956.t1"/>
    <property type="gene ID" value="ES5_v2.g28956"/>
</dbReference>
<organism evidence="1 2">
    <name type="scientific">Panagrolaimus sp. ES5</name>
    <dbReference type="NCBI Taxonomy" id="591445"/>
    <lineage>
        <taxon>Eukaryota</taxon>
        <taxon>Metazoa</taxon>
        <taxon>Ecdysozoa</taxon>
        <taxon>Nematoda</taxon>
        <taxon>Chromadorea</taxon>
        <taxon>Rhabditida</taxon>
        <taxon>Tylenchina</taxon>
        <taxon>Panagrolaimomorpha</taxon>
        <taxon>Panagrolaimoidea</taxon>
        <taxon>Panagrolaimidae</taxon>
        <taxon>Panagrolaimus</taxon>
    </lineage>
</organism>
<protein>
    <submittedName>
        <fullName evidence="2">Uncharacterized protein</fullName>
    </submittedName>
</protein>
<reference evidence="2" key="1">
    <citation type="submission" date="2022-11" db="UniProtKB">
        <authorList>
            <consortium name="WormBaseParasite"/>
        </authorList>
    </citation>
    <scope>IDENTIFICATION</scope>
</reference>
<sequence>MDSYGFESSSSSSDGLQNSNHENNQIDLSNGSFESPNLWANANIWNTTISPINGTDFIPSPVARLPEKFNWFNLVNKAHCEVQKDIQQGISFYKFSTF</sequence>